<gene>
    <name evidence="1" type="ORF">ACKW6Q_09220</name>
</gene>
<sequence length="215" mass="25303">MNDYLVKNNYVPFSNSSLDSVESKGMKDALTKYRLLGAQSCHINSGKKYFQIYIEDGFNDQYGYYNGIIIMNNKQVCEITTSPYKLNLDSLSYTKVNDGNFVLYTKKVSMDNFKKKYLDEYLRYEIVIQNKTNDLKKCLALDEYTPKSVIYTKSYYFVDKKINNYGIVRIKYNDIKDGIEGIPYFTEEKKKSFIKCINNLNILKYQIKMLTDHKQ</sequence>
<dbReference type="Proteomes" id="UP001634154">
    <property type="component" value="Unassembled WGS sequence"/>
</dbReference>
<dbReference type="EMBL" id="JBJXVJ010000002">
    <property type="protein sequence ID" value="MFN1217153.1"/>
    <property type="molecule type" value="Genomic_DNA"/>
</dbReference>
<comment type="caution">
    <text evidence="1">The sequence shown here is derived from an EMBL/GenBank/DDBJ whole genome shotgun (WGS) entry which is preliminary data.</text>
</comment>
<evidence type="ECO:0000313" key="2">
    <source>
        <dbReference type="Proteomes" id="UP001634154"/>
    </source>
</evidence>
<accession>A0ABW9K1F3</accession>
<reference evidence="1 2" key="1">
    <citation type="submission" date="2024-12" db="EMBL/GenBank/DDBJ databases">
        <title>Draft genome sequence of Chryseobacterium kwangjuense AG447.</title>
        <authorList>
            <person name="Cheptsov V.S."/>
            <person name="Belov A."/>
            <person name="Zavarzina A.G."/>
        </authorList>
    </citation>
    <scope>NUCLEOTIDE SEQUENCE [LARGE SCALE GENOMIC DNA]</scope>
    <source>
        <strain evidence="1 2">AG447</strain>
    </source>
</reference>
<protein>
    <submittedName>
        <fullName evidence="1">Uncharacterized protein</fullName>
    </submittedName>
</protein>
<dbReference type="RefSeq" id="WP_409356478.1">
    <property type="nucleotide sequence ID" value="NZ_JBJXVJ010000002.1"/>
</dbReference>
<keyword evidence="2" id="KW-1185">Reference proteome</keyword>
<evidence type="ECO:0000313" key="1">
    <source>
        <dbReference type="EMBL" id="MFN1217153.1"/>
    </source>
</evidence>
<proteinExistence type="predicted"/>
<organism evidence="1 2">
    <name type="scientific">Chryseobacterium kwangjuense</name>
    <dbReference type="NCBI Taxonomy" id="267125"/>
    <lineage>
        <taxon>Bacteria</taxon>
        <taxon>Pseudomonadati</taxon>
        <taxon>Bacteroidota</taxon>
        <taxon>Flavobacteriia</taxon>
        <taxon>Flavobacteriales</taxon>
        <taxon>Weeksellaceae</taxon>
        <taxon>Chryseobacterium group</taxon>
        <taxon>Chryseobacterium</taxon>
    </lineage>
</organism>
<name>A0ABW9K1F3_9FLAO</name>